<keyword evidence="1" id="KW-0812">Transmembrane</keyword>
<name>A0A6L3V7E2_9BACI</name>
<organism evidence="2 3">
    <name type="scientific">Cytobacillus depressus</name>
    <dbReference type="NCBI Taxonomy" id="1602942"/>
    <lineage>
        <taxon>Bacteria</taxon>
        <taxon>Bacillati</taxon>
        <taxon>Bacillota</taxon>
        <taxon>Bacilli</taxon>
        <taxon>Bacillales</taxon>
        <taxon>Bacillaceae</taxon>
        <taxon>Cytobacillus</taxon>
    </lineage>
</organism>
<comment type="caution">
    <text evidence="2">The sequence shown here is derived from an EMBL/GenBank/DDBJ whole genome shotgun (WGS) entry which is preliminary data.</text>
</comment>
<keyword evidence="1" id="KW-1133">Transmembrane helix</keyword>
<dbReference type="Proteomes" id="UP000481030">
    <property type="component" value="Unassembled WGS sequence"/>
</dbReference>
<evidence type="ECO:0000313" key="2">
    <source>
        <dbReference type="EMBL" id="KAB2337352.1"/>
    </source>
</evidence>
<dbReference type="OrthoDB" id="2888631at2"/>
<dbReference type="EMBL" id="WBOS01000002">
    <property type="protein sequence ID" value="KAB2337352.1"/>
    <property type="molecule type" value="Genomic_DNA"/>
</dbReference>
<gene>
    <name evidence="2" type="ORF">F7731_07000</name>
</gene>
<sequence length="113" mass="13234">MLRNRLIVFGILALTITVVSPFIFYSYFEEKPADLHQSLVFGGPFPFAVQKATLPQDEEQYPLEVKFMSPFETETNFKVTPFLFSFICFFLLLFAFYSIIIRLFIGRKEKEPN</sequence>
<dbReference type="RefSeq" id="WP_151534044.1">
    <property type="nucleotide sequence ID" value="NZ_WBOS01000002.1"/>
</dbReference>
<accession>A0A6L3V7E2</accession>
<protein>
    <submittedName>
        <fullName evidence="2">Uncharacterized protein</fullName>
    </submittedName>
</protein>
<feature type="transmembrane region" description="Helical" evidence="1">
    <location>
        <begin position="82"/>
        <end position="105"/>
    </location>
</feature>
<reference evidence="2 3" key="1">
    <citation type="journal article" date="2016" name="Antonie Van Leeuwenhoek">
        <title>Bacillus depressus sp. nov., isolated from soil of a sunflower field.</title>
        <authorList>
            <person name="Wei X."/>
            <person name="Xin D."/>
            <person name="Xin Y."/>
            <person name="Zhang H."/>
            <person name="Wang T."/>
            <person name="Zhang J."/>
        </authorList>
    </citation>
    <scope>NUCLEOTIDE SEQUENCE [LARGE SCALE GENOMIC DNA]</scope>
    <source>
        <strain evidence="2 3">BZ1</strain>
    </source>
</reference>
<keyword evidence="3" id="KW-1185">Reference proteome</keyword>
<evidence type="ECO:0000256" key="1">
    <source>
        <dbReference type="SAM" id="Phobius"/>
    </source>
</evidence>
<dbReference type="AlphaFoldDB" id="A0A6L3V7E2"/>
<keyword evidence="1" id="KW-0472">Membrane</keyword>
<feature type="transmembrane region" description="Helical" evidence="1">
    <location>
        <begin position="7"/>
        <end position="28"/>
    </location>
</feature>
<proteinExistence type="predicted"/>
<evidence type="ECO:0000313" key="3">
    <source>
        <dbReference type="Proteomes" id="UP000481030"/>
    </source>
</evidence>